<dbReference type="PROSITE" id="PS50157">
    <property type="entry name" value="ZINC_FINGER_C2H2_2"/>
    <property type="match status" value="1"/>
</dbReference>
<dbReference type="Pfam" id="PF17919">
    <property type="entry name" value="RT_RNaseH_2"/>
    <property type="match status" value="1"/>
</dbReference>
<dbReference type="PANTHER" id="PTHR33327:SF3">
    <property type="entry name" value="RNA-DIRECTED DNA POLYMERASE"/>
    <property type="match status" value="1"/>
</dbReference>
<evidence type="ECO:0000256" key="1">
    <source>
        <dbReference type="ARBA" id="ARBA00022722"/>
    </source>
</evidence>
<dbReference type="GO" id="GO:0004519">
    <property type="term" value="F:endonuclease activity"/>
    <property type="evidence" value="ECO:0007669"/>
    <property type="project" value="UniProtKB-KW"/>
</dbReference>
<proteinExistence type="predicted"/>
<reference evidence="7" key="1">
    <citation type="submission" date="2019-12" db="UniProtKB">
        <authorList>
            <consortium name="WormBaseParasite"/>
        </authorList>
    </citation>
    <scope>IDENTIFICATION</scope>
</reference>
<organism evidence="6 7">
    <name type="scientific">Trichuris muris</name>
    <name type="common">Mouse whipworm</name>
    <dbReference type="NCBI Taxonomy" id="70415"/>
    <lineage>
        <taxon>Eukaryota</taxon>
        <taxon>Metazoa</taxon>
        <taxon>Ecdysozoa</taxon>
        <taxon>Nematoda</taxon>
        <taxon>Enoplea</taxon>
        <taxon>Dorylaimia</taxon>
        <taxon>Trichinellida</taxon>
        <taxon>Trichuridae</taxon>
        <taxon>Trichuris</taxon>
    </lineage>
</organism>
<dbReference type="Gene3D" id="3.10.20.370">
    <property type="match status" value="1"/>
</dbReference>
<evidence type="ECO:0000259" key="5">
    <source>
        <dbReference type="PROSITE" id="PS50157"/>
    </source>
</evidence>
<keyword evidence="3" id="KW-0695">RNA-directed DNA polymerase</keyword>
<dbReference type="PANTHER" id="PTHR33327">
    <property type="entry name" value="ENDONUCLEASE"/>
    <property type="match status" value="1"/>
</dbReference>
<dbReference type="SUPFAM" id="SSF56672">
    <property type="entry name" value="DNA/RNA polymerases"/>
    <property type="match status" value="1"/>
</dbReference>
<dbReference type="InterPro" id="IPR013087">
    <property type="entry name" value="Znf_C2H2_type"/>
</dbReference>
<sequence length="491" mass="54999">MEGESAVHRVAAKLPPFWADRPALWFAQVEAQFTVAGITQEATKFAYVVSQLEGRYAAEVEDIITNPPARNAYSHLRNELIRRVSVSTEQRVRQVLTEEMLGERKPSQFLRHLRSFACKASLTRDTLLAHPDPDAPLGLFTDASNTAVGASLQQQIRNSWQPLAFFSKKLSDKQSAWPTYYRELLAVYEAVQHFRHILEAHPCTIYTDHKPLTYAFQQRRDKLPPVQLNHLSFIAQFTTDIQHVKGSANVVADALSRTDAASVVSLDYTALAQSQENDAELQDLLAQGSSLRLQQFRCSKCDRVFPTVNAVAPHYVRCGGSSSPAVAPSVGHVCPQCQRRFTTGPGLQLHRRSAHPGEFHAEQPVEKKARWADFEIRASASLEALLPDGVRNTNQVLQQQLFVQHGLRRNVEMIKGQRRRQMYKDLVASLRNAGPTSNEMSQHCTVAVSPEGDLRIGEQQVVDSAAASPMGERMIENQTLREFLVDSLTRE</sequence>
<dbReference type="AlphaFoldDB" id="A0A5S6R653"/>
<evidence type="ECO:0000256" key="4">
    <source>
        <dbReference type="PROSITE-ProRule" id="PRU00042"/>
    </source>
</evidence>
<dbReference type="PROSITE" id="PS00028">
    <property type="entry name" value="ZINC_FINGER_C2H2_1"/>
    <property type="match status" value="1"/>
</dbReference>
<keyword evidence="2" id="KW-0378">Hydrolase</keyword>
<dbReference type="InterPro" id="IPR043502">
    <property type="entry name" value="DNA/RNA_pol_sf"/>
</dbReference>
<keyword evidence="3" id="KW-0548">Nucleotidyltransferase</keyword>
<evidence type="ECO:0000313" key="7">
    <source>
        <dbReference type="WBParaSite" id="TMUE_3000014779.1"/>
    </source>
</evidence>
<keyword evidence="4" id="KW-0479">Metal-binding</keyword>
<keyword evidence="6" id="KW-1185">Reference proteome</keyword>
<dbReference type="CDD" id="cd09274">
    <property type="entry name" value="RNase_HI_RT_Ty3"/>
    <property type="match status" value="1"/>
</dbReference>
<accession>A0A5S6R653</accession>
<dbReference type="FunFam" id="3.10.20.370:FF:000001">
    <property type="entry name" value="Retrovirus-related Pol polyprotein from transposon 17.6-like protein"/>
    <property type="match status" value="1"/>
</dbReference>
<keyword evidence="3" id="KW-0808">Transferase</keyword>
<evidence type="ECO:0000256" key="3">
    <source>
        <dbReference type="ARBA" id="ARBA00022918"/>
    </source>
</evidence>
<dbReference type="Gene3D" id="3.30.160.60">
    <property type="entry name" value="Classic Zinc Finger"/>
    <property type="match status" value="1"/>
</dbReference>
<dbReference type="SMART" id="SM00355">
    <property type="entry name" value="ZnF_C2H2"/>
    <property type="match status" value="2"/>
</dbReference>
<keyword evidence="1" id="KW-0540">Nuclease</keyword>
<protein>
    <submittedName>
        <fullName evidence="7">C2H2-type domain-containing protein</fullName>
    </submittedName>
</protein>
<dbReference type="WBParaSite" id="TMUE_3000014779.1">
    <property type="protein sequence ID" value="TMUE_3000014779.1"/>
    <property type="gene ID" value="WBGene00302323"/>
</dbReference>
<dbReference type="GO" id="GO:0008270">
    <property type="term" value="F:zinc ion binding"/>
    <property type="evidence" value="ECO:0007669"/>
    <property type="project" value="UniProtKB-KW"/>
</dbReference>
<dbReference type="Pfam" id="PF23055">
    <property type="entry name" value="DUF7041"/>
    <property type="match status" value="1"/>
</dbReference>
<keyword evidence="4" id="KW-0862">Zinc</keyword>
<feature type="domain" description="C2H2-type" evidence="5">
    <location>
        <begin position="332"/>
        <end position="360"/>
    </location>
</feature>
<dbReference type="InterPro" id="IPR041577">
    <property type="entry name" value="RT_RNaseH_2"/>
</dbReference>
<keyword evidence="4" id="KW-0863">Zinc-finger</keyword>
<dbReference type="InterPro" id="IPR055469">
    <property type="entry name" value="DUF7041"/>
</dbReference>
<evidence type="ECO:0000256" key="2">
    <source>
        <dbReference type="ARBA" id="ARBA00022759"/>
    </source>
</evidence>
<dbReference type="STRING" id="70415.A0A5S6R653"/>
<evidence type="ECO:0000313" key="6">
    <source>
        <dbReference type="Proteomes" id="UP000046395"/>
    </source>
</evidence>
<dbReference type="GO" id="GO:0003964">
    <property type="term" value="F:RNA-directed DNA polymerase activity"/>
    <property type="evidence" value="ECO:0007669"/>
    <property type="project" value="UniProtKB-KW"/>
</dbReference>
<dbReference type="Proteomes" id="UP000046395">
    <property type="component" value="Unassembled WGS sequence"/>
</dbReference>
<keyword evidence="2" id="KW-0255">Endonuclease</keyword>
<name>A0A5S6R653_TRIMR</name>